<dbReference type="Gene3D" id="3.40.50.720">
    <property type="entry name" value="NAD(P)-binding Rossmann-like Domain"/>
    <property type="match status" value="1"/>
</dbReference>
<dbReference type="OrthoDB" id="9974981at2759"/>
<evidence type="ECO:0000259" key="3">
    <source>
        <dbReference type="Pfam" id="PF05368"/>
    </source>
</evidence>
<dbReference type="AlphaFoldDB" id="A0A553HXR1"/>
<evidence type="ECO:0000256" key="2">
    <source>
        <dbReference type="ARBA" id="ARBA00023002"/>
    </source>
</evidence>
<dbReference type="InterPro" id="IPR045312">
    <property type="entry name" value="PCBER-like"/>
</dbReference>
<dbReference type="InterPro" id="IPR051609">
    <property type="entry name" value="NmrA/Isoflavone_reductase-like"/>
</dbReference>
<dbReference type="Pfam" id="PF05368">
    <property type="entry name" value="NmrA"/>
    <property type="match status" value="1"/>
</dbReference>
<comment type="caution">
    <text evidence="4">The sequence shown here is derived from an EMBL/GenBank/DDBJ whole genome shotgun (WGS) entry which is preliminary data.</text>
</comment>
<dbReference type="STRING" id="2512241.A0A553HXR1"/>
<keyword evidence="1" id="KW-0521">NADP</keyword>
<feature type="domain" description="NmrA-like" evidence="3">
    <location>
        <begin position="45"/>
        <end position="270"/>
    </location>
</feature>
<reference evidence="5" key="1">
    <citation type="submission" date="2019-06" db="EMBL/GenBank/DDBJ databases">
        <title>Draft genome sequence of the griseofulvin-producing fungus Xylaria cubensis strain G536.</title>
        <authorList>
            <person name="Mead M.E."/>
            <person name="Raja H.A."/>
            <person name="Steenwyk J.L."/>
            <person name="Knowles S.L."/>
            <person name="Oberlies N.H."/>
            <person name="Rokas A."/>
        </authorList>
    </citation>
    <scope>NUCLEOTIDE SEQUENCE [LARGE SCALE GENOMIC DNA]</scope>
    <source>
        <strain evidence="5">G536</strain>
    </source>
</reference>
<dbReference type="GO" id="GO:0016491">
    <property type="term" value="F:oxidoreductase activity"/>
    <property type="evidence" value="ECO:0007669"/>
    <property type="project" value="UniProtKB-KW"/>
</dbReference>
<evidence type="ECO:0000256" key="1">
    <source>
        <dbReference type="ARBA" id="ARBA00022857"/>
    </source>
</evidence>
<sequence>MWDNRRDEYDNAIVMNWITSKCYGMNRLRMSFPGQIDLDMSTITKVVLAGATGNLGPAILEQLLKAGFQVTILTRQGSTHNLPASVIVKPVDYDSVESLTAALRGQDAVVSTLGAIGLSKQLNLVEAAVKASVKRFIPSEFGSDTTNAKSAALPIFEHKIATQKALAREAANGNISYTTVITGPFFDWALKAGLIINPKQKIIALFDGGERPFSATTLESIGKAVVGVLKKPEETKNRAVYVQDAAPTLKQLKAVAEKVTGSAWQGKEVSIENDQLPPAFAGMGENPILAQIITSIWGEGYGSHFEKLDNELLGLREFTETEIEAVVAGAAK</sequence>
<dbReference type="CDD" id="cd05259">
    <property type="entry name" value="PCBER_SDR_a"/>
    <property type="match status" value="1"/>
</dbReference>
<organism evidence="4 5">
    <name type="scientific">Xylaria flabelliformis</name>
    <dbReference type="NCBI Taxonomy" id="2512241"/>
    <lineage>
        <taxon>Eukaryota</taxon>
        <taxon>Fungi</taxon>
        <taxon>Dikarya</taxon>
        <taxon>Ascomycota</taxon>
        <taxon>Pezizomycotina</taxon>
        <taxon>Sordariomycetes</taxon>
        <taxon>Xylariomycetidae</taxon>
        <taxon>Xylariales</taxon>
        <taxon>Xylariaceae</taxon>
        <taxon>Xylaria</taxon>
    </lineage>
</organism>
<dbReference type="EMBL" id="VFLP01000034">
    <property type="protein sequence ID" value="TRX92738.1"/>
    <property type="molecule type" value="Genomic_DNA"/>
</dbReference>
<dbReference type="PANTHER" id="PTHR47706:SF1">
    <property type="entry name" value="CIPA-LIKE, PUTATIVE (AFU_ORTHOLOGUE AFUA_1G12460)-RELATED"/>
    <property type="match status" value="1"/>
</dbReference>
<gene>
    <name evidence="4" type="ORF">FHL15_006412</name>
</gene>
<dbReference type="Proteomes" id="UP000319160">
    <property type="component" value="Unassembled WGS sequence"/>
</dbReference>
<protein>
    <recommendedName>
        <fullName evidence="3">NmrA-like domain-containing protein</fullName>
    </recommendedName>
</protein>
<dbReference type="InterPro" id="IPR008030">
    <property type="entry name" value="NmrA-like"/>
</dbReference>
<dbReference type="PANTHER" id="PTHR47706">
    <property type="entry name" value="NMRA-LIKE FAMILY PROTEIN"/>
    <property type="match status" value="1"/>
</dbReference>
<dbReference type="InterPro" id="IPR036291">
    <property type="entry name" value="NAD(P)-bd_dom_sf"/>
</dbReference>
<dbReference type="Gene3D" id="3.90.25.10">
    <property type="entry name" value="UDP-galactose 4-epimerase, domain 1"/>
    <property type="match status" value="1"/>
</dbReference>
<evidence type="ECO:0000313" key="4">
    <source>
        <dbReference type="EMBL" id="TRX92738.1"/>
    </source>
</evidence>
<name>A0A553HXR1_9PEZI</name>
<evidence type="ECO:0000313" key="5">
    <source>
        <dbReference type="Proteomes" id="UP000319160"/>
    </source>
</evidence>
<keyword evidence="2" id="KW-0560">Oxidoreductase</keyword>
<accession>A0A553HXR1</accession>
<dbReference type="SUPFAM" id="SSF51735">
    <property type="entry name" value="NAD(P)-binding Rossmann-fold domains"/>
    <property type="match status" value="1"/>
</dbReference>
<proteinExistence type="predicted"/>
<keyword evidence="5" id="KW-1185">Reference proteome</keyword>